<dbReference type="RefSeq" id="WP_188897916.1">
    <property type="nucleotide sequence ID" value="NZ_BMKS01000001.1"/>
</dbReference>
<name>A0A8J2Z7P3_9PROT</name>
<feature type="region of interest" description="Disordered" evidence="1">
    <location>
        <begin position="23"/>
        <end position="66"/>
    </location>
</feature>
<dbReference type="EMBL" id="BMKS01000001">
    <property type="protein sequence ID" value="GGG19105.1"/>
    <property type="molecule type" value="Genomic_DNA"/>
</dbReference>
<evidence type="ECO:0000313" key="2">
    <source>
        <dbReference type="EMBL" id="GGG19105.1"/>
    </source>
</evidence>
<sequence>MERRRAWAAQQRAWERARRAELGGGYGAQGGEVRREDLPPGTAPPYPQAHGYAPPQPSPYAAPAAPYGYPGAAPYPPAAYGALPPPQQGWY</sequence>
<gene>
    <name evidence="2" type="ORF">GCM10010964_04190</name>
</gene>
<reference evidence="2 3" key="1">
    <citation type="journal article" date="2014" name="Int. J. Syst. Evol. Microbiol.">
        <title>Complete genome sequence of Corynebacterium casei LMG S-19264T (=DSM 44701T), isolated from a smear-ripened cheese.</title>
        <authorList>
            <consortium name="US DOE Joint Genome Institute (JGI-PGF)"/>
            <person name="Walter F."/>
            <person name="Albersmeier A."/>
            <person name="Kalinowski J."/>
            <person name="Ruckert C."/>
        </authorList>
    </citation>
    <scope>NUCLEOTIDE SEQUENCE [LARGE SCALE GENOMIC DNA]</scope>
    <source>
        <strain evidence="2 3">CGMCC 1.16330</strain>
    </source>
</reference>
<accession>A0A8J2Z7P3</accession>
<protein>
    <submittedName>
        <fullName evidence="2">Uncharacterized protein</fullName>
    </submittedName>
</protein>
<evidence type="ECO:0000313" key="3">
    <source>
        <dbReference type="Proteomes" id="UP000597507"/>
    </source>
</evidence>
<proteinExistence type="predicted"/>
<dbReference type="AlphaFoldDB" id="A0A8J2Z7P3"/>
<comment type="caution">
    <text evidence="2">The sequence shown here is derived from an EMBL/GenBank/DDBJ whole genome shotgun (WGS) entry which is preliminary data.</text>
</comment>
<organism evidence="2 3">
    <name type="scientific">Caldovatus sediminis</name>
    <dbReference type="NCBI Taxonomy" id="2041189"/>
    <lineage>
        <taxon>Bacteria</taxon>
        <taxon>Pseudomonadati</taxon>
        <taxon>Pseudomonadota</taxon>
        <taxon>Alphaproteobacteria</taxon>
        <taxon>Acetobacterales</taxon>
        <taxon>Roseomonadaceae</taxon>
        <taxon>Caldovatus</taxon>
    </lineage>
</organism>
<dbReference type="Proteomes" id="UP000597507">
    <property type="component" value="Unassembled WGS sequence"/>
</dbReference>
<keyword evidence="3" id="KW-1185">Reference proteome</keyword>
<evidence type="ECO:0000256" key="1">
    <source>
        <dbReference type="SAM" id="MobiDB-lite"/>
    </source>
</evidence>